<dbReference type="RefSeq" id="WP_102933299.1">
    <property type="nucleotide sequence ID" value="NZ_LJIW01000001.1"/>
</dbReference>
<evidence type="ECO:0000313" key="2">
    <source>
        <dbReference type="Proteomes" id="UP000236520"/>
    </source>
</evidence>
<keyword evidence="2" id="KW-1185">Reference proteome</keyword>
<dbReference type="AlphaFoldDB" id="A0A2J7Z2T7"/>
<sequence length="82" mass="9174">MGSQIVDWVSEYLIVPDGPIAGEPLVLTGEQALLVLQLCIRRVLSRQELREVPAAGEGGVLRVDQPQQLADVDWRPNRRSIW</sequence>
<organism evidence="1 2">
    <name type="scientific">Streptomyces malaysiensis</name>
    <dbReference type="NCBI Taxonomy" id="92644"/>
    <lineage>
        <taxon>Bacteria</taxon>
        <taxon>Bacillati</taxon>
        <taxon>Actinomycetota</taxon>
        <taxon>Actinomycetes</taxon>
        <taxon>Kitasatosporales</taxon>
        <taxon>Streptomycetaceae</taxon>
        <taxon>Streptomyces</taxon>
        <taxon>Streptomyces violaceusniger group</taxon>
    </lineage>
</organism>
<accession>A0A2J7Z2T7</accession>
<dbReference type="EMBL" id="LJIW01000001">
    <property type="protein sequence ID" value="PNG94585.1"/>
    <property type="molecule type" value="Genomic_DNA"/>
</dbReference>
<proteinExistence type="predicted"/>
<gene>
    <name evidence="1" type="ORF">SMF913_10610</name>
</gene>
<evidence type="ECO:0000313" key="1">
    <source>
        <dbReference type="EMBL" id="PNG94585.1"/>
    </source>
</evidence>
<name>A0A2J7Z2T7_STRMQ</name>
<comment type="caution">
    <text evidence="1">The sequence shown here is derived from an EMBL/GenBank/DDBJ whole genome shotgun (WGS) entry which is preliminary data.</text>
</comment>
<dbReference type="Proteomes" id="UP000236520">
    <property type="component" value="Unassembled WGS sequence"/>
</dbReference>
<reference evidence="1 2" key="1">
    <citation type="submission" date="2015-09" db="EMBL/GenBank/DDBJ databases">
        <title>Genome sequence, genome mining and natural product profiling of a biocontrol bacterium Streptomyces malaysiensis F913.</title>
        <authorList>
            <person name="Xu Y."/>
            <person name="Wei J."/>
            <person name="Xie J."/>
            <person name="Li T."/>
            <person name="Zhou Z."/>
        </authorList>
    </citation>
    <scope>NUCLEOTIDE SEQUENCE [LARGE SCALE GENOMIC DNA]</scope>
    <source>
        <strain evidence="1 2">F913</strain>
    </source>
</reference>
<protein>
    <submittedName>
        <fullName evidence="1">Uncharacterized protein</fullName>
    </submittedName>
</protein>